<name>A0A8J4U386_CLAMG</name>
<dbReference type="EMBL" id="QNUK01000739">
    <property type="protein sequence ID" value="KAF5890004.1"/>
    <property type="molecule type" value="Genomic_DNA"/>
</dbReference>
<dbReference type="Pfam" id="PF01926">
    <property type="entry name" value="MMR_HSR1"/>
    <property type="match status" value="1"/>
</dbReference>
<evidence type="ECO:0000313" key="2">
    <source>
        <dbReference type="EMBL" id="KAF5890004.1"/>
    </source>
</evidence>
<protein>
    <submittedName>
        <fullName evidence="2">Interferon-induced protein 44-like</fullName>
    </submittedName>
</protein>
<comment type="caution">
    <text evidence="2">The sequence shown here is derived from an EMBL/GenBank/DDBJ whole genome shotgun (WGS) entry which is preliminary data.</text>
</comment>
<dbReference type="InterPro" id="IPR027417">
    <property type="entry name" value="P-loop_NTPase"/>
</dbReference>
<sequence length="194" mass="21656">MGSHNICVGYLVFNTSLYEPRNKRGLKETLMKFKLNNPDVKFVRILIVGEVGAGKSSFINSINNAFQERITSGALVDATSGTSFTKVYKTHYIRGKDGSNLPFVFNDIMGLEPEDNHGAHVQDIVSALNGFLKEGYKFNPVNPASEKDSSYKKNPSVYDQTFCLVNVLDANKASIMDDKVVQKMKQIREEASKY</sequence>
<organism evidence="2 3">
    <name type="scientific">Clarias magur</name>
    <name type="common">Asian catfish</name>
    <name type="synonym">Macropteronotus magur</name>
    <dbReference type="NCBI Taxonomy" id="1594786"/>
    <lineage>
        <taxon>Eukaryota</taxon>
        <taxon>Metazoa</taxon>
        <taxon>Chordata</taxon>
        <taxon>Craniata</taxon>
        <taxon>Vertebrata</taxon>
        <taxon>Euteleostomi</taxon>
        <taxon>Actinopterygii</taxon>
        <taxon>Neopterygii</taxon>
        <taxon>Teleostei</taxon>
        <taxon>Ostariophysi</taxon>
        <taxon>Siluriformes</taxon>
        <taxon>Clariidae</taxon>
        <taxon>Clarias</taxon>
    </lineage>
</organism>
<gene>
    <name evidence="2" type="ORF">DAT39_020295</name>
</gene>
<dbReference type="OrthoDB" id="25620at2759"/>
<evidence type="ECO:0000313" key="3">
    <source>
        <dbReference type="Proteomes" id="UP000727407"/>
    </source>
</evidence>
<reference evidence="2" key="1">
    <citation type="submission" date="2020-07" db="EMBL/GenBank/DDBJ databases">
        <title>Clarias magur genome sequencing, assembly and annotation.</title>
        <authorList>
            <person name="Kushwaha B."/>
            <person name="Kumar R."/>
            <person name="Das P."/>
            <person name="Joshi C.G."/>
            <person name="Kumar D."/>
            <person name="Nagpure N.S."/>
            <person name="Pandey M."/>
            <person name="Agarwal S."/>
            <person name="Srivastava S."/>
            <person name="Singh M."/>
            <person name="Sahoo L."/>
            <person name="Jayasankar P."/>
            <person name="Meher P.K."/>
            <person name="Koringa P.G."/>
            <person name="Iquebal M.A."/>
            <person name="Das S.P."/>
            <person name="Bit A."/>
            <person name="Patnaik S."/>
            <person name="Patel N."/>
            <person name="Shah T.M."/>
            <person name="Hinsu A."/>
            <person name="Jena J.K."/>
        </authorList>
    </citation>
    <scope>NUCLEOTIDE SEQUENCE</scope>
    <source>
        <strain evidence="2">CIFAMagur01</strain>
        <tissue evidence="2">Testis</tissue>
    </source>
</reference>
<keyword evidence="3" id="KW-1185">Reference proteome</keyword>
<feature type="non-terminal residue" evidence="2">
    <location>
        <position position="194"/>
    </location>
</feature>
<dbReference type="GO" id="GO:0006955">
    <property type="term" value="P:immune response"/>
    <property type="evidence" value="ECO:0007669"/>
    <property type="project" value="TreeGrafter"/>
</dbReference>
<dbReference type="PANTHER" id="PTHR14241:SF1">
    <property type="entry name" value="INTERFERON-INDUCED PROTEIN 44-RELATED"/>
    <property type="match status" value="1"/>
</dbReference>
<dbReference type="InterPro" id="IPR006073">
    <property type="entry name" value="GTP-bd"/>
</dbReference>
<feature type="domain" description="G" evidence="1">
    <location>
        <begin position="44"/>
        <end position="122"/>
    </location>
</feature>
<dbReference type="PANTHER" id="PTHR14241">
    <property type="entry name" value="INTERFERON-INDUCED PROTEIN 44"/>
    <property type="match status" value="1"/>
</dbReference>
<dbReference type="Gene3D" id="3.40.50.300">
    <property type="entry name" value="P-loop containing nucleotide triphosphate hydrolases"/>
    <property type="match status" value="1"/>
</dbReference>
<dbReference type="CDD" id="cd00882">
    <property type="entry name" value="Ras_like_GTPase"/>
    <property type="match status" value="1"/>
</dbReference>
<dbReference type="AlphaFoldDB" id="A0A8J4U386"/>
<dbReference type="Proteomes" id="UP000727407">
    <property type="component" value="Unassembled WGS sequence"/>
</dbReference>
<dbReference type="GO" id="GO:0005525">
    <property type="term" value="F:GTP binding"/>
    <property type="evidence" value="ECO:0007669"/>
    <property type="project" value="InterPro"/>
</dbReference>
<proteinExistence type="predicted"/>
<dbReference type="SUPFAM" id="SSF52540">
    <property type="entry name" value="P-loop containing nucleoside triphosphate hydrolases"/>
    <property type="match status" value="1"/>
</dbReference>
<accession>A0A8J4U386</accession>
<evidence type="ECO:0000259" key="1">
    <source>
        <dbReference type="Pfam" id="PF01926"/>
    </source>
</evidence>